<dbReference type="InterPro" id="IPR035963">
    <property type="entry name" value="FERM_2"/>
</dbReference>
<dbReference type="GO" id="GO:0098592">
    <property type="term" value="C:cytoplasmic side of apical plasma membrane"/>
    <property type="evidence" value="ECO:0007669"/>
    <property type="project" value="TreeGrafter"/>
</dbReference>
<dbReference type="PROSITE" id="PS50057">
    <property type="entry name" value="FERM_3"/>
    <property type="match status" value="1"/>
</dbReference>
<evidence type="ECO:0000256" key="1">
    <source>
        <dbReference type="SAM" id="MobiDB-lite"/>
    </source>
</evidence>
<dbReference type="InterPro" id="IPR019748">
    <property type="entry name" value="FERM_central"/>
</dbReference>
<dbReference type="InterPro" id="IPR018979">
    <property type="entry name" value="FERM_N"/>
</dbReference>
<gene>
    <name evidence="3" type="ORF">F2P81_022367</name>
</gene>
<dbReference type="InterPro" id="IPR014352">
    <property type="entry name" value="FERM/acyl-CoA-bd_prot_sf"/>
</dbReference>
<reference evidence="3 4" key="1">
    <citation type="submission" date="2019-06" db="EMBL/GenBank/DDBJ databases">
        <title>Draft genomes of female and male turbot (Scophthalmus maximus).</title>
        <authorList>
            <person name="Xu H."/>
            <person name="Xu X.-W."/>
            <person name="Shao C."/>
            <person name="Chen S."/>
        </authorList>
    </citation>
    <scope>NUCLEOTIDE SEQUENCE [LARGE SCALE GENOMIC DNA]</scope>
    <source>
        <strain evidence="3">Ysfricsl-2016a</strain>
        <tissue evidence="3">Blood</tissue>
    </source>
</reference>
<dbReference type="Pfam" id="PF09379">
    <property type="entry name" value="FERM_N"/>
    <property type="match status" value="1"/>
</dbReference>
<dbReference type="InterPro" id="IPR047145">
    <property type="entry name" value="FRMD6-like"/>
</dbReference>
<dbReference type="SUPFAM" id="SSF47031">
    <property type="entry name" value="Second domain of FERM"/>
    <property type="match status" value="1"/>
</dbReference>
<proteinExistence type="predicted"/>
<feature type="domain" description="FERM" evidence="2">
    <location>
        <begin position="26"/>
        <end position="334"/>
    </location>
</feature>
<dbReference type="SUPFAM" id="SSF54236">
    <property type="entry name" value="Ubiquitin-like"/>
    <property type="match status" value="1"/>
</dbReference>
<evidence type="ECO:0000313" key="4">
    <source>
        <dbReference type="Proteomes" id="UP000438429"/>
    </source>
</evidence>
<organism evidence="3 4">
    <name type="scientific">Scophthalmus maximus</name>
    <name type="common">Turbot</name>
    <name type="synonym">Psetta maxima</name>
    <dbReference type="NCBI Taxonomy" id="52904"/>
    <lineage>
        <taxon>Eukaryota</taxon>
        <taxon>Metazoa</taxon>
        <taxon>Chordata</taxon>
        <taxon>Craniata</taxon>
        <taxon>Vertebrata</taxon>
        <taxon>Euteleostomi</taxon>
        <taxon>Actinopterygii</taxon>
        <taxon>Neopterygii</taxon>
        <taxon>Teleostei</taxon>
        <taxon>Neoteleostei</taxon>
        <taxon>Acanthomorphata</taxon>
        <taxon>Carangaria</taxon>
        <taxon>Pleuronectiformes</taxon>
        <taxon>Pleuronectoidei</taxon>
        <taxon>Scophthalmidae</taxon>
        <taxon>Scophthalmus</taxon>
    </lineage>
</organism>
<dbReference type="InterPro" id="IPR000299">
    <property type="entry name" value="FERM_domain"/>
</dbReference>
<dbReference type="Gene3D" id="3.10.20.90">
    <property type="entry name" value="Phosphatidylinositol 3-kinase Catalytic Subunit, Chain A, domain 1"/>
    <property type="match status" value="1"/>
</dbReference>
<comment type="caution">
    <text evidence="3">The sequence shown here is derived from an EMBL/GenBank/DDBJ whole genome shotgun (WGS) entry which is preliminary data.</text>
</comment>
<dbReference type="InterPro" id="IPR029071">
    <property type="entry name" value="Ubiquitin-like_domsf"/>
</dbReference>
<dbReference type="PANTHER" id="PTHR13429:SF7">
    <property type="entry name" value="FERM DOMAIN-CONTAINING PROTEIN 1"/>
    <property type="match status" value="1"/>
</dbReference>
<sequence>MGGRIGDIFRTETEEATVTMRTKKRRQLCILLPNKQHLDCTVGVKARGREVLSSVLGQLRVSDLHVFGLAVLRDNEYLFLDLDLKLSKYFGKRWNKGSTTVPFIIFLRAQFYVENGQLISSGRVRQLYYTELRQKVLRSQSRQQEALFFQLAASALQAEVGDLEQGEGNEEEEEGRRRRKHRRYFLPEDYFPTWLIKRRGRDFLLLHCPVLHGELRGVSRGRAMLQFIKEAGRLQDGPLTFYRMRREKIELRSSILLGVAVKGVHIYEGSRFVLAAVGSLCLPKLVYYTHSAFHSKHVLRHLSDSHRHHINTRDAVDYIQQLEDMQASHFYREAYICDTARLRQRLQSGSLTSSMSDSSVAVGTRTAWSKEEDEEEEEKEDEGSVTVAELESCVDEQEEVFVDNPAEVSWLAELIHGVSVDGPLVLPSSWTAVTTEMKQVLRTRADEGVSVD</sequence>
<dbReference type="Gene3D" id="1.20.80.10">
    <property type="match status" value="1"/>
</dbReference>
<evidence type="ECO:0000313" key="3">
    <source>
        <dbReference type="EMBL" id="KAF0025486.1"/>
    </source>
</evidence>
<name>A0A6A4RS55_SCOMX</name>
<dbReference type="SUPFAM" id="SSF50729">
    <property type="entry name" value="PH domain-like"/>
    <property type="match status" value="1"/>
</dbReference>
<dbReference type="PANTHER" id="PTHR13429">
    <property type="entry name" value="FERM DOMAIN (PROTEIN4.1-EZRIN-RADIXIN-MOESIN) FAMILY"/>
    <property type="match status" value="1"/>
</dbReference>
<dbReference type="Pfam" id="PF00373">
    <property type="entry name" value="FERM_M"/>
    <property type="match status" value="1"/>
</dbReference>
<dbReference type="AlphaFoldDB" id="A0A6A4RS55"/>
<feature type="region of interest" description="Disordered" evidence="1">
    <location>
        <begin position="362"/>
        <end position="385"/>
    </location>
</feature>
<dbReference type="EMBL" id="VEVO01000020">
    <property type="protein sequence ID" value="KAF0025486.1"/>
    <property type="molecule type" value="Genomic_DNA"/>
</dbReference>
<dbReference type="Proteomes" id="UP000438429">
    <property type="component" value="Unassembled WGS sequence"/>
</dbReference>
<feature type="compositionally biased region" description="Acidic residues" evidence="1">
    <location>
        <begin position="371"/>
        <end position="383"/>
    </location>
</feature>
<dbReference type="CDD" id="cd14473">
    <property type="entry name" value="FERM_B-lobe"/>
    <property type="match status" value="1"/>
</dbReference>
<dbReference type="GO" id="GO:0035332">
    <property type="term" value="P:positive regulation of hippo signaling"/>
    <property type="evidence" value="ECO:0007669"/>
    <property type="project" value="TreeGrafter"/>
</dbReference>
<dbReference type="SMART" id="SM00295">
    <property type="entry name" value="B41"/>
    <property type="match status" value="1"/>
</dbReference>
<dbReference type="InterPro" id="IPR019749">
    <property type="entry name" value="Band_41_domain"/>
</dbReference>
<evidence type="ECO:0000259" key="2">
    <source>
        <dbReference type="PROSITE" id="PS50057"/>
    </source>
</evidence>
<accession>A0A6A4RS55</accession>
<protein>
    <recommendedName>
        <fullName evidence="2">FERM domain-containing protein</fullName>
    </recommendedName>
</protein>